<protein>
    <submittedName>
        <fullName evidence="1">Uncharacterized protein</fullName>
    </submittedName>
</protein>
<reference evidence="2" key="1">
    <citation type="journal article" date="2019" name="Int. J. Syst. Evol. Microbiol.">
        <title>The Global Catalogue of Microorganisms (GCM) 10K type strain sequencing project: providing services to taxonomists for standard genome sequencing and annotation.</title>
        <authorList>
            <consortium name="The Broad Institute Genomics Platform"/>
            <consortium name="The Broad Institute Genome Sequencing Center for Infectious Disease"/>
            <person name="Wu L."/>
            <person name="Ma J."/>
        </authorList>
    </citation>
    <scope>NUCLEOTIDE SEQUENCE [LARGE SCALE GENOMIC DNA]</scope>
    <source>
        <strain evidence="2">JCM 16702</strain>
    </source>
</reference>
<gene>
    <name evidence="1" type="ORF">GCM10022214_86690</name>
</gene>
<dbReference type="EMBL" id="BAAAZG010000086">
    <property type="protein sequence ID" value="GAA4105986.1"/>
    <property type="molecule type" value="Genomic_DNA"/>
</dbReference>
<comment type="caution">
    <text evidence="1">The sequence shown here is derived from an EMBL/GenBank/DDBJ whole genome shotgun (WGS) entry which is preliminary data.</text>
</comment>
<name>A0ABP7X924_9ACTN</name>
<accession>A0ABP7X924</accession>
<dbReference type="Proteomes" id="UP001500683">
    <property type="component" value="Unassembled WGS sequence"/>
</dbReference>
<evidence type="ECO:0000313" key="1">
    <source>
        <dbReference type="EMBL" id="GAA4105986.1"/>
    </source>
</evidence>
<proteinExistence type="predicted"/>
<evidence type="ECO:0000313" key="2">
    <source>
        <dbReference type="Proteomes" id="UP001500683"/>
    </source>
</evidence>
<organism evidence="1 2">
    <name type="scientific">Actinomadura miaoliensis</name>
    <dbReference type="NCBI Taxonomy" id="430685"/>
    <lineage>
        <taxon>Bacteria</taxon>
        <taxon>Bacillati</taxon>
        <taxon>Actinomycetota</taxon>
        <taxon>Actinomycetes</taxon>
        <taxon>Streptosporangiales</taxon>
        <taxon>Thermomonosporaceae</taxon>
        <taxon>Actinomadura</taxon>
    </lineage>
</organism>
<keyword evidence="2" id="KW-1185">Reference proteome</keyword>
<sequence>MAGGELWETTHMSHRPFLVDSSAMEDAFGLKPTPLDDVLSQTLGAA</sequence>